<name>A0ABW5PV92_9BACI</name>
<dbReference type="RefSeq" id="WP_379559854.1">
    <property type="nucleotide sequence ID" value="NZ_JBHUMX010000001.1"/>
</dbReference>
<feature type="transmembrane region" description="Helical" evidence="2">
    <location>
        <begin position="280"/>
        <end position="303"/>
    </location>
</feature>
<feature type="transmembrane region" description="Helical" evidence="2">
    <location>
        <begin position="209"/>
        <end position="228"/>
    </location>
</feature>
<feature type="transmembrane region" description="Helical" evidence="2">
    <location>
        <begin position="323"/>
        <end position="344"/>
    </location>
</feature>
<feature type="compositionally biased region" description="Acidic residues" evidence="1">
    <location>
        <begin position="370"/>
        <end position="384"/>
    </location>
</feature>
<organism evidence="3 4">
    <name type="scientific">Oceanobacillus kapialis</name>
    <dbReference type="NCBI Taxonomy" id="481353"/>
    <lineage>
        <taxon>Bacteria</taxon>
        <taxon>Bacillati</taxon>
        <taxon>Bacillota</taxon>
        <taxon>Bacilli</taxon>
        <taxon>Bacillales</taxon>
        <taxon>Bacillaceae</taxon>
        <taxon>Oceanobacillus</taxon>
    </lineage>
</organism>
<keyword evidence="2" id="KW-0472">Membrane</keyword>
<gene>
    <name evidence="3" type="ORF">ACFSUN_00415</name>
</gene>
<evidence type="ECO:0000313" key="3">
    <source>
        <dbReference type="EMBL" id="MFD2627247.1"/>
    </source>
</evidence>
<feature type="transmembrane region" description="Helical" evidence="2">
    <location>
        <begin position="240"/>
        <end position="260"/>
    </location>
</feature>
<sequence>MATIRVGLISAPNFPAEIAEKLCDELPDIFVKYIDKETSWKVESTVDTLVGVAEETKEVLDNASNIKKDHNWDFVICLTDLPIFMKKKIVVGNASIKNKIGQVSVPAFGVMPMRKRIRVIIVELMKELYRNSERQPTRDDQTLVNGKDAAKNIGKQFYFSRVRRVEAAEDDELDFRYIVRSAFIGYVRILFGMTFANRPWAALLSFKKLVMLSFASGAYISIFPNPWVLSVEYSPVRLSILSLLSIFGMVIWIILTHNLWEKPSEHGKKRWRNLYNRTTFLTLTSIVVLNYLVLFSMFLAGMALLVPPELFQLRTSVEGMPSFIYYIKLVWLITSCGTLAGAIGTGLESEERIRNVTYSFRQQQRYYEIGEEENKEEKQDEDSDIEKRCSR</sequence>
<evidence type="ECO:0000256" key="1">
    <source>
        <dbReference type="SAM" id="MobiDB-lite"/>
    </source>
</evidence>
<protein>
    <recommendedName>
        <fullName evidence="5">5,10-methylene-tetrahydrofolate dehydrogenase</fullName>
    </recommendedName>
</protein>
<reference evidence="4" key="1">
    <citation type="journal article" date="2019" name="Int. J. Syst. Evol. Microbiol.">
        <title>The Global Catalogue of Microorganisms (GCM) 10K type strain sequencing project: providing services to taxonomists for standard genome sequencing and annotation.</title>
        <authorList>
            <consortium name="The Broad Institute Genomics Platform"/>
            <consortium name="The Broad Institute Genome Sequencing Center for Infectious Disease"/>
            <person name="Wu L."/>
            <person name="Ma J."/>
        </authorList>
    </citation>
    <scope>NUCLEOTIDE SEQUENCE [LARGE SCALE GENOMIC DNA]</scope>
    <source>
        <strain evidence="4">TISTR 1858</strain>
    </source>
</reference>
<keyword evidence="2" id="KW-0812">Transmembrane</keyword>
<accession>A0ABW5PV92</accession>
<evidence type="ECO:0008006" key="5">
    <source>
        <dbReference type="Google" id="ProtNLM"/>
    </source>
</evidence>
<comment type="caution">
    <text evidence="3">The sequence shown here is derived from an EMBL/GenBank/DDBJ whole genome shotgun (WGS) entry which is preliminary data.</text>
</comment>
<dbReference type="EMBL" id="JBHUMX010000001">
    <property type="protein sequence ID" value="MFD2627247.1"/>
    <property type="molecule type" value="Genomic_DNA"/>
</dbReference>
<keyword evidence="2" id="KW-1133">Transmembrane helix</keyword>
<proteinExistence type="predicted"/>
<evidence type="ECO:0000256" key="2">
    <source>
        <dbReference type="SAM" id="Phobius"/>
    </source>
</evidence>
<feature type="region of interest" description="Disordered" evidence="1">
    <location>
        <begin position="370"/>
        <end position="391"/>
    </location>
</feature>
<evidence type="ECO:0000313" key="4">
    <source>
        <dbReference type="Proteomes" id="UP001597451"/>
    </source>
</evidence>
<dbReference type="Proteomes" id="UP001597451">
    <property type="component" value="Unassembled WGS sequence"/>
</dbReference>
<keyword evidence="4" id="KW-1185">Reference proteome</keyword>